<accession>A0A4U1CRX2</accession>
<organism evidence="2 3">
    <name type="scientific">Pedobacter polaris</name>
    <dbReference type="NCBI Taxonomy" id="2571273"/>
    <lineage>
        <taxon>Bacteria</taxon>
        <taxon>Pseudomonadati</taxon>
        <taxon>Bacteroidota</taxon>
        <taxon>Sphingobacteriia</taxon>
        <taxon>Sphingobacteriales</taxon>
        <taxon>Sphingobacteriaceae</taxon>
        <taxon>Pedobacter</taxon>
    </lineage>
</organism>
<evidence type="ECO:0000313" key="3">
    <source>
        <dbReference type="Proteomes" id="UP000309488"/>
    </source>
</evidence>
<sequence length="239" mass="25563">MRIILIVMLMLLTSISFAQNTGIGTTTPTEKLDVATGNLRVRDINTTIGAAASDKVVTANTTGVLKAVEFGEHKAFTTVQMNAISSPNPGRTIYNSDEKSLYTYNGTNWVGQNSKTFSVAVDDVSTLTINTPAELTSTFTLAGKQNVLVTANFVPMCNSNGVNVYTNGVYNLVIDGVAQNTRNYTIINAASGELPRHSSVATWSGSLAPGSHTIIFRVLYTSGSVATNASDRRMDIFIH</sequence>
<evidence type="ECO:0008006" key="4">
    <source>
        <dbReference type="Google" id="ProtNLM"/>
    </source>
</evidence>
<feature type="signal peptide" evidence="1">
    <location>
        <begin position="1"/>
        <end position="18"/>
    </location>
</feature>
<dbReference type="Proteomes" id="UP000309488">
    <property type="component" value="Unassembled WGS sequence"/>
</dbReference>
<dbReference type="OrthoDB" id="1345111at2"/>
<evidence type="ECO:0000313" key="2">
    <source>
        <dbReference type="EMBL" id="TKC10433.1"/>
    </source>
</evidence>
<gene>
    <name evidence="2" type="ORF">FA048_09595</name>
</gene>
<dbReference type="AlphaFoldDB" id="A0A4U1CRX2"/>
<dbReference type="EMBL" id="SWBR01000002">
    <property type="protein sequence ID" value="TKC10433.1"/>
    <property type="molecule type" value="Genomic_DNA"/>
</dbReference>
<comment type="caution">
    <text evidence="2">The sequence shown here is derived from an EMBL/GenBank/DDBJ whole genome shotgun (WGS) entry which is preliminary data.</text>
</comment>
<protein>
    <recommendedName>
        <fullName evidence="4">Gliding motility-associated C-terminal domain-containing protein</fullName>
    </recommendedName>
</protein>
<proteinExistence type="predicted"/>
<keyword evidence="3" id="KW-1185">Reference proteome</keyword>
<reference evidence="2 3" key="1">
    <citation type="submission" date="2019-04" db="EMBL/GenBank/DDBJ databases">
        <title>Pedobacter sp. RP-3-22 sp. nov., isolated from Arctic soil.</title>
        <authorList>
            <person name="Dahal R.H."/>
            <person name="Kim D.-U."/>
        </authorList>
    </citation>
    <scope>NUCLEOTIDE SEQUENCE [LARGE SCALE GENOMIC DNA]</scope>
    <source>
        <strain evidence="2 3">RP-3-22</strain>
    </source>
</reference>
<keyword evidence="1" id="KW-0732">Signal</keyword>
<feature type="chain" id="PRO_5020979898" description="Gliding motility-associated C-terminal domain-containing protein" evidence="1">
    <location>
        <begin position="19"/>
        <end position="239"/>
    </location>
</feature>
<evidence type="ECO:0000256" key="1">
    <source>
        <dbReference type="SAM" id="SignalP"/>
    </source>
</evidence>
<dbReference type="RefSeq" id="WP_136840268.1">
    <property type="nucleotide sequence ID" value="NZ_SWBR01000002.1"/>
</dbReference>
<name>A0A4U1CRX2_9SPHI</name>